<evidence type="ECO:0000256" key="2">
    <source>
        <dbReference type="ARBA" id="ARBA00023002"/>
    </source>
</evidence>
<keyword evidence="2 5" id="KW-0560">Oxidoreductase</keyword>
<dbReference type="InterPro" id="IPR000683">
    <property type="entry name" value="Gfo/Idh/MocA-like_OxRdtase_N"/>
</dbReference>
<proteinExistence type="inferred from homology"/>
<comment type="similarity">
    <text evidence="1">Belongs to the Gfo/Idh/MocA family.</text>
</comment>
<reference evidence="5 6" key="1">
    <citation type="submission" date="2019-10" db="EMBL/GenBank/DDBJ databases">
        <authorList>
            <person name="Wolf R A."/>
        </authorList>
    </citation>
    <scope>NUCLEOTIDE SEQUENCE [LARGE SCALE GENOMIC DNA]</scope>
    <source>
        <strain evidence="5">Collinsella_aerofaciens_DSM_13712</strain>
    </source>
</reference>
<organism evidence="5 6">
    <name type="scientific">Collinsella aerofaciens</name>
    <dbReference type="NCBI Taxonomy" id="74426"/>
    <lineage>
        <taxon>Bacteria</taxon>
        <taxon>Bacillati</taxon>
        <taxon>Actinomycetota</taxon>
        <taxon>Coriobacteriia</taxon>
        <taxon>Coriobacteriales</taxon>
        <taxon>Coriobacteriaceae</taxon>
        <taxon>Collinsella</taxon>
    </lineage>
</organism>
<dbReference type="InterPro" id="IPR055170">
    <property type="entry name" value="GFO_IDH_MocA-like_dom"/>
</dbReference>
<sequence length="339" mass="37192">MGHRDSCDDLREVRWGVLGAGRISHRFASSLKKAGGARLVAAAGRTPAHVEEFCRAFLIDAAHGHASVGDNGNAAYDALIADPDVDAIYLALPHGMHARWACRALRAGKAVLCEKPAVLSEEEALSIASTSRERGVLFMEAMKNRFCPMRTRVKDLLASGELGRIVSIESVQKLDYGEPPSGYLLDSLQGGCLYDMGCYAVGWFEDLLTGACEVSSREVRWRDVSGDRVDWADEIHMSVGGIPIHMVCDGKATYESRLTIACERGSLEIERLHRPELAHVKYSDGRTLEINAPFEVDDFYGEIQHATQLIRAGKLESPVMPLAATQRCARIIDAIRLKL</sequence>
<dbReference type="SUPFAM" id="SSF55347">
    <property type="entry name" value="Glyceraldehyde-3-phosphate dehydrogenase-like, C-terminal domain"/>
    <property type="match status" value="1"/>
</dbReference>
<dbReference type="Proteomes" id="UP000368032">
    <property type="component" value="Unassembled WGS sequence"/>
</dbReference>
<accession>A0A5K1J016</accession>
<name>A0A5K1J016_9ACTN</name>
<evidence type="ECO:0000259" key="4">
    <source>
        <dbReference type="Pfam" id="PF22725"/>
    </source>
</evidence>
<dbReference type="AlphaFoldDB" id="A0A5K1J016"/>
<dbReference type="Gene3D" id="3.30.360.10">
    <property type="entry name" value="Dihydrodipicolinate Reductase, domain 2"/>
    <property type="match status" value="1"/>
</dbReference>
<dbReference type="EMBL" id="CABWIF010000016">
    <property type="protein sequence ID" value="VWL95425.1"/>
    <property type="molecule type" value="Genomic_DNA"/>
</dbReference>
<dbReference type="GO" id="GO:0047061">
    <property type="term" value="F:glucose-fructose oxidoreductase activity"/>
    <property type="evidence" value="ECO:0007669"/>
    <property type="project" value="UniProtKB-EC"/>
</dbReference>
<evidence type="ECO:0000259" key="3">
    <source>
        <dbReference type="Pfam" id="PF01408"/>
    </source>
</evidence>
<dbReference type="PANTHER" id="PTHR22604:SF105">
    <property type="entry name" value="TRANS-1,2-DIHYDROBENZENE-1,2-DIOL DEHYDROGENASE"/>
    <property type="match status" value="1"/>
</dbReference>
<dbReference type="InterPro" id="IPR050984">
    <property type="entry name" value="Gfo/Idh/MocA_domain"/>
</dbReference>
<dbReference type="EC" id="1.1.99.28" evidence="5"/>
<gene>
    <name evidence="5" type="primary">gfo</name>
    <name evidence="5" type="ORF">CKJAJONC_01756</name>
</gene>
<feature type="domain" description="GFO/IDH/MocA-like oxidoreductase" evidence="4">
    <location>
        <begin position="152"/>
        <end position="268"/>
    </location>
</feature>
<evidence type="ECO:0000313" key="6">
    <source>
        <dbReference type="Proteomes" id="UP000368032"/>
    </source>
</evidence>
<dbReference type="RefSeq" id="WP_226812461.1">
    <property type="nucleotide sequence ID" value="NZ_CABWIF010000016.1"/>
</dbReference>
<dbReference type="SUPFAM" id="SSF51735">
    <property type="entry name" value="NAD(P)-binding Rossmann-fold domains"/>
    <property type="match status" value="1"/>
</dbReference>
<feature type="domain" description="Gfo/Idh/MocA-like oxidoreductase N-terminal" evidence="3">
    <location>
        <begin position="13"/>
        <end position="140"/>
    </location>
</feature>
<protein>
    <submittedName>
        <fullName evidence="5">Glucose--fructose oxidoreductase</fullName>
        <ecNumber evidence="5">1.1.99.28</ecNumber>
    </submittedName>
</protein>
<evidence type="ECO:0000313" key="5">
    <source>
        <dbReference type="EMBL" id="VWL95425.1"/>
    </source>
</evidence>
<dbReference type="Pfam" id="PF01408">
    <property type="entry name" value="GFO_IDH_MocA"/>
    <property type="match status" value="1"/>
</dbReference>
<dbReference type="GO" id="GO:0000166">
    <property type="term" value="F:nucleotide binding"/>
    <property type="evidence" value="ECO:0007669"/>
    <property type="project" value="InterPro"/>
</dbReference>
<dbReference type="Gene3D" id="3.40.50.720">
    <property type="entry name" value="NAD(P)-binding Rossmann-like Domain"/>
    <property type="match status" value="1"/>
</dbReference>
<dbReference type="InterPro" id="IPR036291">
    <property type="entry name" value="NAD(P)-bd_dom_sf"/>
</dbReference>
<evidence type="ECO:0000256" key="1">
    <source>
        <dbReference type="ARBA" id="ARBA00010928"/>
    </source>
</evidence>
<dbReference type="Pfam" id="PF22725">
    <property type="entry name" value="GFO_IDH_MocA_C3"/>
    <property type="match status" value="1"/>
</dbReference>
<dbReference type="PANTHER" id="PTHR22604">
    <property type="entry name" value="OXIDOREDUCTASES"/>
    <property type="match status" value="1"/>
</dbReference>